<keyword evidence="2" id="KW-0539">Nucleus</keyword>
<evidence type="ECO:0000256" key="1">
    <source>
        <dbReference type="ARBA" id="ARBA00004123"/>
    </source>
</evidence>
<dbReference type="GO" id="GO:0042148">
    <property type="term" value="P:DNA strand invasion"/>
    <property type="evidence" value="ECO:0007669"/>
    <property type="project" value="TreeGrafter"/>
</dbReference>
<reference evidence="5" key="1">
    <citation type="journal article" date="2023" name="Commun. Biol.">
        <title>Genome analysis of Parmales, the sister group of diatoms, reveals the evolutionary specialization of diatoms from phago-mixotrophs to photoautotrophs.</title>
        <authorList>
            <person name="Ban H."/>
            <person name="Sato S."/>
            <person name="Yoshikawa S."/>
            <person name="Yamada K."/>
            <person name="Nakamura Y."/>
            <person name="Ichinomiya M."/>
            <person name="Sato N."/>
            <person name="Blanc-Mathieu R."/>
            <person name="Endo H."/>
            <person name="Kuwata A."/>
            <person name="Ogata H."/>
        </authorList>
    </citation>
    <scope>NUCLEOTIDE SEQUENCE [LARGE SCALE GENOMIC DNA]</scope>
    <source>
        <strain evidence="5">NIES 3699</strain>
    </source>
</reference>
<dbReference type="PANTHER" id="PTHR46457:SF1">
    <property type="entry name" value="DNA REPAIR PROTEIN RAD51 HOMOLOG 4"/>
    <property type="match status" value="1"/>
</dbReference>
<keyword evidence="5" id="KW-1185">Reference proteome</keyword>
<dbReference type="InterPro" id="IPR051988">
    <property type="entry name" value="HRR_RAD51_Paralog"/>
</dbReference>
<dbReference type="GO" id="GO:0005815">
    <property type="term" value="C:microtubule organizing center"/>
    <property type="evidence" value="ECO:0007669"/>
    <property type="project" value="TreeGrafter"/>
</dbReference>
<organism evidence="4 5">
    <name type="scientific">Triparma verrucosa</name>
    <dbReference type="NCBI Taxonomy" id="1606542"/>
    <lineage>
        <taxon>Eukaryota</taxon>
        <taxon>Sar</taxon>
        <taxon>Stramenopiles</taxon>
        <taxon>Ochrophyta</taxon>
        <taxon>Bolidophyceae</taxon>
        <taxon>Parmales</taxon>
        <taxon>Triparmaceae</taxon>
        <taxon>Triparma</taxon>
    </lineage>
</organism>
<feature type="domain" description="AAA+ ATPase" evidence="3">
    <location>
        <begin position="149"/>
        <end position="341"/>
    </location>
</feature>
<dbReference type="AlphaFoldDB" id="A0A9W7B943"/>
<comment type="caution">
    <text evidence="4">The sequence shown here is derived from an EMBL/GenBank/DDBJ whole genome shotgun (WGS) entry which is preliminary data.</text>
</comment>
<dbReference type="InterPro" id="IPR027417">
    <property type="entry name" value="P-loop_NTPase"/>
</dbReference>
<protein>
    <recommendedName>
        <fullName evidence="3">AAA+ ATPase domain-containing protein</fullName>
    </recommendedName>
</protein>
<dbReference type="SUPFAM" id="SSF52540">
    <property type="entry name" value="P-loop containing nucleoside triphosphate hydrolases"/>
    <property type="match status" value="1"/>
</dbReference>
<dbReference type="GO" id="GO:0000400">
    <property type="term" value="F:four-way junction DNA binding"/>
    <property type="evidence" value="ECO:0007669"/>
    <property type="project" value="TreeGrafter"/>
</dbReference>
<evidence type="ECO:0000256" key="2">
    <source>
        <dbReference type="ARBA" id="ARBA00023242"/>
    </source>
</evidence>
<evidence type="ECO:0000259" key="3">
    <source>
        <dbReference type="SMART" id="SM00382"/>
    </source>
</evidence>
<dbReference type="Proteomes" id="UP001165160">
    <property type="component" value="Unassembled WGS sequence"/>
</dbReference>
<dbReference type="PANTHER" id="PTHR46457">
    <property type="entry name" value="DNA REPAIR PROTEIN RAD51 HOMOLOG 4"/>
    <property type="match status" value="1"/>
</dbReference>
<dbReference type="GO" id="GO:0000723">
    <property type="term" value="P:telomere maintenance"/>
    <property type="evidence" value="ECO:0007669"/>
    <property type="project" value="TreeGrafter"/>
</dbReference>
<dbReference type="GO" id="GO:0033063">
    <property type="term" value="C:Rad51B-Rad51C-Rad51D-XRCC2 complex"/>
    <property type="evidence" value="ECO:0007669"/>
    <property type="project" value="TreeGrafter"/>
</dbReference>
<dbReference type="SMART" id="SM00382">
    <property type="entry name" value="AAA"/>
    <property type="match status" value="1"/>
</dbReference>
<dbReference type="InterPro" id="IPR003593">
    <property type="entry name" value="AAA+_ATPase"/>
</dbReference>
<dbReference type="GO" id="GO:0007131">
    <property type="term" value="P:reciprocal meiotic recombination"/>
    <property type="evidence" value="ECO:0007669"/>
    <property type="project" value="TreeGrafter"/>
</dbReference>
<dbReference type="GO" id="GO:0000724">
    <property type="term" value="P:double-strand break repair via homologous recombination"/>
    <property type="evidence" value="ECO:0007669"/>
    <property type="project" value="TreeGrafter"/>
</dbReference>
<accession>A0A9W7B943</accession>
<dbReference type="Gene3D" id="3.40.50.300">
    <property type="entry name" value="P-loop containing nucleotide triphosphate hydrolases"/>
    <property type="match status" value="1"/>
</dbReference>
<gene>
    <name evidence="4" type="ORF">TrVE_jg12973</name>
</gene>
<comment type="subcellular location">
    <subcellularLocation>
        <location evidence="1">Nucleus</location>
    </subcellularLocation>
</comment>
<dbReference type="GO" id="GO:0008094">
    <property type="term" value="F:ATP-dependent activity, acting on DNA"/>
    <property type="evidence" value="ECO:0007669"/>
    <property type="project" value="TreeGrafter"/>
</dbReference>
<evidence type="ECO:0000313" key="4">
    <source>
        <dbReference type="EMBL" id="GMH82089.1"/>
    </source>
</evidence>
<name>A0A9W7B943_9STRA</name>
<dbReference type="GO" id="GO:0005657">
    <property type="term" value="C:replication fork"/>
    <property type="evidence" value="ECO:0007669"/>
    <property type="project" value="TreeGrafter"/>
</dbReference>
<dbReference type="GO" id="GO:0003697">
    <property type="term" value="F:single-stranded DNA binding"/>
    <property type="evidence" value="ECO:0007669"/>
    <property type="project" value="TreeGrafter"/>
</dbReference>
<dbReference type="EMBL" id="BRXX01000011">
    <property type="protein sequence ID" value="GMH82089.1"/>
    <property type="molecule type" value="Genomic_DNA"/>
</dbReference>
<sequence length="357" mass="38047">MPTLQSIDLRPALISKLEAANVKHVSSIINRSTGFFTNKIGLSEELVDGLKQRIANRILWENGGSQLEMVNGRALAFRSVGDGDNDDNDDNEDDAAKNYKYNDGFVAGACSALNLLQSETLMLRNRQALSSGSEAIDSSISNPSPGLQFGKVTEITGPSGSGKTQIALSLAARGALSGEVEVYYFCAGNGGGPVSLVRRLNKILQTLHPDKSAKSVREAALGKVRVKQVSTGHDLLISLCQIDADLKARRTPTHGSTAILVLDSAGGLLSKSQKGDFGNKGSALLNDVSYSLRRITRDHGMATLLLNNTLTDGTPGLGKAWEVTADIRAHFSKKIKRKGGFESAFEFKVDAGGCRDV</sequence>
<evidence type="ECO:0000313" key="5">
    <source>
        <dbReference type="Proteomes" id="UP001165160"/>
    </source>
</evidence>
<proteinExistence type="predicted"/>